<dbReference type="CDD" id="cd13881">
    <property type="entry name" value="CuRO_2_McoC_like"/>
    <property type="match status" value="1"/>
</dbReference>
<evidence type="ECO:0000313" key="8">
    <source>
        <dbReference type="Proteomes" id="UP000063953"/>
    </source>
</evidence>
<dbReference type="AlphaFoldDB" id="A0A0K1XC19"/>
<dbReference type="InterPro" id="IPR001117">
    <property type="entry name" value="Cu-oxidase_2nd"/>
</dbReference>
<name>A0A0K1XC19_9GAMM</name>
<proteinExistence type="predicted"/>
<feature type="chain" id="PRO_5005472028" evidence="3">
    <location>
        <begin position="26"/>
        <end position="523"/>
    </location>
</feature>
<dbReference type="GO" id="GO:0016491">
    <property type="term" value="F:oxidoreductase activity"/>
    <property type="evidence" value="ECO:0007669"/>
    <property type="project" value="UniProtKB-KW"/>
</dbReference>
<keyword evidence="1" id="KW-0479">Metal-binding</keyword>
<evidence type="ECO:0000256" key="1">
    <source>
        <dbReference type="ARBA" id="ARBA00022723"/>
    </source>
</evidence>
<dbReference type="Pfam" id="PF00394">
    <property type="entry name" value="Cu-oxidase"/>
    <property type="match status" value="1"/>
</dbReference>
<evidence type="ECO:0000259" key="5">
    <source>
        <dbReference type="Pfam" id="PF07731"/>
    </source>
</evidence>
<dbReference type="InterPro" id="IPR045087">
    <property type="entry name" value="Cu-oxidase_fam"/>
</dbReference>
<evidence type="ECO:0000256" key="3">
    <source>
        <dbReference type="SAM" id="SignalP"/>
    </source>
</evidence>
<dbReference type="SUPFAM" id="SSF49503">
    <property type="entry name" value="Cupredoxins"/>
    <property type="match status" value="3"/>
</dbReference>
<dbReference type="InterPro" id="IPR011706">
    <property type="entry name" value="Cu-oxidase_C"/>
</dbReference>
<keyword evidence="2" id="KW-0560">Oxidoreductase</keyword>
<feature type="signal peptide" evidence="3">
    <location>
        <begin position="1"/>
        <end position="25"/>
    </location>
</feature>
<dbReference type="Proteomes" id="UP000063953">
    <property type="component" value="Chromosome"/>
</dbReference>
<dbReference type="PATRIC" id="fig|1698449.3.peg.350"/>
<evidence type="ECO:0000256" key="2">
    <source>
        <dbReference type="ARBA" id="ARBA00023002"/>
    </source>
</evidence>
<keyword evidence="3" id="KW-0732">Signal</keyword>
<feature type="domain" description="Plastocyanin-like" evidence="6">
    <location>
        <begin position="97"/>
        <end position="210"/>
    </location>
</feature>
<evidence type="ECO:0000259" key="4">
    <source>
        <dbReference type="Pfam" id="PF00394"/>
    </source>
</evidence>
<dbReference type="InterPro" id="IPR011707">
    <property type="entry name" value="Cu-oxidase-like_N"/>
</dbReference>
<keyword evidence="8" id="KW-1185">Reference proteome</keyword>
<evidence type="ECO:0000259" key="6">
    <source>
        <dbReference type="Pfam" id="PF07732"/>
    </source>
</evidence>
<dbReference type="GO" id="GO:0005507">
    <property type="term" value="F:copper ion binding"/>
    <property type="evidence" value="ECO:0007669"/>
    <property type="project" value="InterPro"/>
</dbReference>
<reference evidence="7 8" key="1">
    <citation type="journal article" date="2015" name="Genome Announc.">
        <title>Genome Sequences of Oblitimonas alkaliphila gen. nov. sp. nov. (Proposed), a Novel Bacterium of the Pseudomonadaceae Family.</title>
        <authorList>
            <person name="Lauer A.C."/>
            <person name="Nicholson A.C."/>
            <person name="Humrighouse B.W."/>
            <person name="Emery B."/>
            <person name="Drobish A."/>
            <person name="Juieng P."/>
            <person name="Loparev V."/>
            <person name="McQuiston J.R."/>
        </authorList>
    </citation>
    <scope>NUCLEOTIDE SEQUENCE [LARGE SCALE GENOMIC DNA]</scope>
    <source>
        <strain evidence="7 8">E5571</strain>
    </source>
</reference>
<dbReference type="Pfam" id="PF07731">
    <property type="entry name" value="Cu-oxidase_2"/>
    <property type="match status" value="1"/>
</dbReference>
<dbReference type="STRING" id="1697053.AKN87_07330"/>
<feature type="domain" description="Plastocyanin-like" evidence="5">
    <location>
        <begin position="411"/>
        <end position="522"/>
    </location>
</feature>
<dbReference type="InterPro" id="IPR002355">
    <property type="entry name" value="Cu_oxidase_Cu_BS"/>
</dbReference>
<dbReference type="PROSITE" id="PS00080">
    <property type="entry name" value="MULTICOPPER_OXIDASE2"/>
    <property type="match status" value="1"/>
</dbReference>
<dbReference type="PANTHER" id="PTHR11709:SF2">
    <property type="entry name" value="MULTICOPPER OXIDASE LPR1"/>
    <property type="match status" value="1"/>
</dbReference>
<protein>
    <submittedName>
        <fullName evidence="7">Bilirubin oxidase</fullName>
    </submittedName>
</protein>
<organism evidence="7 8">
    <name type="scientific">Thiopseudomonas alkaliphila</name>
    <dbReference type="NCBI Taxonomy" id="1697053"/>
    <lineage>
        <taxon>Bacteria</taxon>
        <taxon>Pseudomonadati</taxon>
        <taxon>Pseudomonadota</taxon>
        <taxon>Gammaproteobacteria</taxon>
        <taxon>Pseudomonadales</taxon>
        <taxon>Pseudomonadaceae</taxon>
        <taxon>Thiopseudomonas</taxon>
    </lineage>
</organism>
<gene>
    <name evidence="7" type="ORF">AKN88_01755</name>
</gene>
<dbReference type="Gene3D" id="2.60.40.420">
    <property type="entry name" value="Cupredoxins - blue copper proteins"/>
    <property type="match status" value="3"/>
</dbReference>
<dbReference type="Pfam" id="PF07732">
    <property type="entry name" value="Cu-oxidase_3"/>
    <property type="match status" value="1"/>
</dbReference>
<dbReference type="InterPro" id="IPR008972">
    <property type="entry name" value="Cupredoxin"/>
</dbReference>
<accession>A0A0K1XC19</accession>
<feature type="domain" description="Plastocyanin-like" evidence="4">
    <location>
        <begin position="238"/>
        <end position="326"/>
    </location>
</feature>
<evidence type="ECO:0000313" key="7">
    <source>
        <dbReference type="EMBL" id="AKX58794.1"/>
    </source>
</evidence>
<dbReference type="CDD" id="cd13855">
    <property type="entry name" value="CuRO_1_McoC_like"/>
    <property type="match status" value="1"/>
</dbReference>
<dbReference type="RefSeq" id="WP_053099704.1">
    <property type="nucleotide sequence ID" value="NZ_CP012365.1"/>
</dbReference>
<dbReference type="PANTHER" id="PTHR11709">
    <property type="entry name" value="MULTI-COPPER OXIDASE"/>
    <property type="match status" value="1"/>
</dbReference>
<sequence>MKRRTLVQMLGGASLLATGVGQAVARGMMSSSHHAEMMHDMQGMHHMDDMQGMMHGTANLMPLNKMPSQQKLQRLPLLKNQSNQPRLFKATLEAKPVKLTLADRKQTEVWAYNGQIPGPQVVAFEGDTVEINFINSLSQPSTIHWHGLPVPPDQDGNPHDAVAPGESRLYRFTLPKGSAGTYWYHPHPHGYVSEQVFRGLAGSFIVKAKDDPLAHLTEQHWLISDLRLDAQANIPQNTMMDWMNGREGQFVLINGQLNPKISIKSGERIRIWNACSARYLKLEIPNCSWILVGTDGGLLEQPRPAAKTLFIAPAERVEVIVHTDTDQLSQLMNRYYDRQKMMVKESAIDLELASINVKATNYKLPNQLRSIADLGTATATKKVEFSEAAMDHDTMPMHGSMDGGHDMSMHMLQSMFMVNGKTYDMQRMDLTSKQGEVEEWEVFNNSHMDHPFHLHGTQFVITKRVLNGQKIPEAFKALRDTFNLKPYERVTFKVKQNDKGLRLFHCHILEHETIGMMANLNVV</sequence>
<dbReference type="EMBL" id="CP012365">
    <property type="protein sequence ID" value="AKX58794.1"/>
    <property type="molecule type" value="Genomic_DNA"/>
</dbReference>